<accession>A0A8D8Z677</accession>
<evidence type="ECO:0000256" key="1">
    <source>
        <dbReference type="SAM" id="SignalP"/>
    </source>
</evidence>
<feature type="chain" id="PRO_5034426177" evidence="1">
    <location>
        <begin position="25"/>
        <end position="204"/>
    </location>
</feature>
<sequence>MTTKLSFLTKLFVFLVFNFNQIFANDVVRNENIQAKNVSSYLIKKYKHYCETSPYNCLKLNMLLEIRKMGHQKYYPITDELWLEETNRDNSSANINSINTKTYVNDTKSYLKHLAINKDNIKLNKIISELGDVFKTHSLFFAVVPGKDVEIYRKPRDGKFVMKLQGDSTSYPYFTLVDSPNPHRGIYHVFLLFSSDSIYLLTLN</sequence>
<proteinExistence type="predicted"/>
<keyword evidence="1" id="KW-0732">Signal</keyword>
<dbReference type="AlphaFoldDB" id="A0A8D8Z677"/>
<reference evidence="2" key="1">
    <citation type="submission" date="2021-05" db="EMBL/GenBank/DDBJ databases">
        <authorList>
            <person name="Alioto T."/>
            <person name="Alioto T."/>
            <person name="Gomez Garrido J."/>
        </authorList>
    </citation>
    <scope>NUCLEOTIDE SEQUENCE</scope>
</reference>
<organism evidence="2">
    <name type="scientific">Cacopsylla melanoneura</name>
    <dbReference type="NCBI Taxonomy" id="428564"/>
    <lineage>
        <taxon>Eukaryota</taxon>
        <taxon>Metazoa</taxon>
        <taxon>Ecdysozoa</taxon>
        <taxon>Arthropoda</taxon>
        <taxon>Hexapoda</taxon>
        <taxon>Insecta</taxon>
        <taxon>Pterygota</taxon>
        <taxon>Neoptera</taxon>
        <taxon>Paraneoptera</taxon>
        <taxon>Hemiptera</taxon>
        <taxon>Sternorrhyncha</taxon>
        <taxon>Psylloidea</taxon>
        <taxon>Psyllidae</taxon>
        <taxon>Psyllinae</taxon>
        <taxon>Cacopsylla</taxon>
    </lineage>
</organism>
<evidence type="ECO:0000313" key="2">
    <source>
        <dbReference type="EMBL" id="CAG6741527.1"/>
    </source>
</evidence>
<name>A0A8D8Z677_9HEMI</name>
<feature type="signal peptide" evidence="1">
    <location>
        <begin position="1"/>
        <end position="24"/>
    </location>
</feature>
<protein>
    <submittedName>
        <fullName evidence="2">Uncharacterized protein</fullName>
    </submittedName>
</protein>
<dbReference type="EMBL" id="HBUF01427156">
    <property type="protein sequence ID" value="CAG6741527.1"/>
    <property type="molecule type" value="Transcribed_RNA"/>
</dbReference>